<dbReference type="AlphaFoldDB" id="A0AAV0GCN5"/>
<dbReference type="SUPFAM" id="SSF52096">
    <property type="entry name" value="ClpP/crotonase"/>
    <property type="match status" value="1"/>
</dbReference>
<dbReference type="PANTHER" id="PTHR10381:SF6">
    <property type="entry name" value="ATP-DEPENDENT CLP PROTEASE PROTEOLYTIC SUBUNIT-RELATED PROTEIN 3, CHLOROPLASTIC"/>
    <property type="match status" value="1"/>
</dbReference>
<accession>A0AAV0GCN5</accession>
<dbReference type="EMBL" id="CAMAPF010001073">
    <property type="protein sequence ID" value="CAH9145098.1"/>
    <property type="molecule type" value="Genomic_DNA"/>
</dbReference>
<evidence type="ECO:0000313" key="4">
    <source>
        <dbReference type="Proteomes" id="UP001152523"/>
    </source>
</evidence>
<dbReference type="GO" id="GO:0009532">
    <property type="term" value="C:plastid stroma"/>
    <property type="evidence" value="ECO:0007669"/>
    <property type="project" value="UniProtKB-ARBA"/>
</dbReference>
<comment type="similarity">
    <text evidence="1 2">Belongs to the peptidase S14 family.</text>
</comment>
<name>A0AAV0GCN5_9ASTE</name>
<dbReference type="PRINTS" id="PR00127">
    <property type="entry name" value="CLPPROTEASEP"/>
</dbReference>
<evidence type="ECO:0000256" key="2">
    <source>
        <dbReference type="RuleBase" id="RU003567"/>
    </source>
</evidence>
<dbReference type="InterPro" id="IPR023562">
    <property type="entry name" value="ClpP/TepA"/>
</dbReference>
<proteinExistence type="inferred from homology"/>
<keyword evidence="4" id="KW-1185">Reference proteome</keyword>
<comment type="caution">
    <text evidence="3">The sequence shown here is derived from an EMBL/GenBank/DDBJ whole genome shotgun (WGS) entry which is preliminary data.</text>
</comment>
<dbReference type="GO" id="GO:0006515">
    <property type="term" value="P:protein quality control for misfolded or incompletely synthesized proteins"/>
    <property type="evidence" value="ECO:0007669"/>
    <property type="project" value="TreeGrafter"/>
</dbReference>
<dbReference type="GO" id="GO:0004176">
    <property type="term" value="F:ATP-dependent peptidase activity"/>
    <property type="evidence" value="ECO:0007669"/>
    <property type="project" value="InterPro"/>
</dbReference>
<dbReference type="Proteomes" id="UP001152523">
    <property type="component" value="Unassembled WGS sequence"/>
</dbReference>
<dbReference type="InterPro" id="IPR029045">
    <property type="entry name" value="ClpP/crotonase-like_dom_sf"/>
</dbReference>
<dbReference type="GO" id="GO:0051117">
    <property type="term" value="F:ATPase binding"/>
    <property type="evidence" value="ECO:0007669"/>
    <property type="project" value="TreeGrafter"/>
</dbReference>
<gene>
    <name evidence="3" type="ORF">CEPIT_LOCUS41952</name>
</gene>
<reference evidence="3" key="1">
    <citation type="submission" date="2022-07" db="EMBL/GenBank/DDBJ databases">
        <authorList>
            <person name="Macas J."/>
            <person name="Novak P."/>
            <person name="Neumann P."/>
        </authorList>
    </citation>
    <scope>NUCLEOTIDE SEQUENCE</scope>
</reference>
<organism evidence="3 4">
    <name type="scientific">Cuscuta epithymum</name>
    <dbReference type="NCBI Taxonomy" id="186058"/>
    <lineage>
        <taxon>Eukaryota</taxon>
        <taxon>Viridiplantae</taxon>
        <taxon>Streptophyta</taxon>
        <taxon>Embryophyta</taxon>
        <taxon>Tracheophyta</taxon>
        <taxon>Spermatophyta</taxon>
        <taxon>Magnoliopsida</taxon>
        <taxon>eudicotyledons</taxon>
        <taxon>Gunneridae</taxon>
        <taxon>Pentapetalae</taxon>
        <taxon>asterids</taxon>
        <taxon>lamiids</taxon>
        <taxon>Solanales</taxon>
        <taxon>Convolvulaceae</taxon>
        <taxon>Cuscuteae</taxon>
        <taxon>Cuscuta</taxon>
        <taxon>Cuscuta subgen. Cuscuta</taxon>
    </lineage>
</organism>
<protein>
    <recommendedName>
        <fullName evidence="2">ATP-dependent Clp protease proteolytic subunit</fullName>
    </recommendedName>
</protein>
<sequence>MDRISTLIALLMDRSDGSLFERVAMETEGFAIYDAMMQLRNEIHTVAVGAAIGQACLLLAAGTKGKRFMLPHSKALIQQPRVPSSGLLQASDVFIRAKEAIIQRDMLVELLATHTGNPVETVANVMKRPFYMDPIKAIEFGVVDKILWRGQEDIISSPEDWEKKPRN</sequence>
<evidence type="ECO:0000313" key="3">
    <source>
        <dbReference type="EMBL" id="CAH9145098.1"/>
    </source>
</evidence>
<dbReference type="Gene3D" id="3.90.226.10">
    <property type="entry name" value="2-enoyl-CoA Hydratase, Chain A, domain 1"/>
    <property type="match status" value="1"/>
</dbReference>
<dbReference type="GO" id="GO:0009368">
    <property type="term" value="C:endopeptidase Clp complex"/>
    <property type="evidence" value="ECO:0007669"/>
    <property type="project" value="TreeGrafter"/>
</dbReference>
<dbReference type="CDD" id="cd07017">
    <property type="entry name" value="S14_ClpP_2"/>
    <property type="match status" value="1"/>
</dbReference>
<evidence type="ECO:0000256" key="1">
    <source>
        <dbReference type="ARBA" id="ARBA00007039"/>
    </source>
</evidence>
<dbReference type="Pfam" id="PF00574">
    <property type="entry name" value="CLP_protease"/>
    <property type="match status" value="1"/>
</dbReference>
<dbReference type="InterPro" id="IPR001907">
    <property type="entry name" value="ClpP"/>
</dbReference>
<dbReference type="PANTHER" id="PTHR10381">
    <property type="entry name" value="ATP-DEPENDENT CLP PROTEASE PROTEOLYTIC SUBUNIT"/>
    <property type="match status" value="1"/>
</dbReference>
<dbReference type="GO" id="GO:0004252">
    <property type="term" value="F:serine-type endopeptidase activity"/>
    <property type="evidence" value="ECO:0007669"/>
    <property type="project" value="InterPro"/>
</dbReference>